<evidence type="ECO:0000256" key="1">
    <source>
        <dbReference type="ARBA" id="ARBA00004323"/>
    </source>
</evidence>
<dbReference type="EMBL" id="CM018035">
    <property type="protein sequence ID" value="KAA8542755.1"/>
    <property type="molecule type" value="Genomic_DNA"/>
</dbReference>
<sequence length="466" mass="52642">MLSSAKMTYETIFARSFSRHDQKKFGCGAFVGCLIIAFSFCTVFKPLLGPLPVLNLHLSFGVGLKMLMTEDTSVPQQMDIKTKEVIKPICDFSERRSDVCEMNGDTRIHGNSSTIFVASTEVTILAGNSSWSIKPYARKGDEAAMGQISKFTIKMAAASQDMPYCTQNHSVPAIVFSTGGYAGNHFHDFTDVVIPLYLTSREFNGEVQFLITNKQSFWINKYRAVIQKLSRYEIIDIDREDGVHCFPSMIVGLKHHKELGIDHSRSPYSMKDFRQFLRSSYSLKRETAIKLSDGGGKRPRLLIISRRRSRSFMNEGEITDMARSLGFDVVVKEAHSNLSRFAQLVNSCDVIMGVHGAGLTNIVFLPENAILIQVVPLGGVEWVARIDFGEPAKDMKLRYLEYKIGEKESSLIEQYPVDHQVFRDPYSIHKQGWVAFRSVYLDKQNVKLDVGKFRSTLLEALQLLHM</sequence>
<dbReference type="AlphaFoldDB" id="A0A5J5BHY5"/>
<keyword evidence="4" id="KW-0325">Glycoprotein</keyword>
<keyword evidence="8" id="KW-1185">Reference proteome</keyword>
<dbReference type="PANTHER" id="PTHR20961:SF5">
    <property type="entry name" value="GLYCOSYLTRANSFERASE-RELATED"/>
    <property type="match status" value="1"/>
</dbReference>
<evidence type="ECO:0000313" key="7">
    <source>
        <dbReference type="EMBL" id="KAA8542755.1"/>
    </source>
</evidence>
<feature type="transmembrane region" description="Helical" evidence="5">
    <location>
        <begin position="25"/>
        <end position="48"/>
    </location>
</feature>
<dbReference type="InterPro" id="IPR049625">
    <property type="entry name" value="Glyco_transf_61_cat"/>
</dbReference>
<dbReference type="GO" id="GO:0016763">
    <property type="term" value="F:pentosyltransferase activity"/>
    <property type="evidence" value="ECO:0007669"/>
    <property type="project" value="UniProtKB-ARBA"/>
</dbReference>
<gene>
    <name evidence="7" type="ORF">F0562_023907</name>
</gene>
<reference evidence="7 8" key="1">
    <citation type="submission" date="2019-09" db="EMBL/GenBank/DDBJ databases">
        <title>A chromosome-level genome assembly of the Chinese tupelo Nyssa sinensis.</title>
        <authorList>
            <person name="Yang X."/>
            <person name="Kang M."/>
            <person name="Yang Y."/>
            <person name="Xiong H."/>
            <person name="Wang M."/>
            <person name="Zhang Z."/>
            <person name="Wang Z."/>
            <person name="Wu H."/>
            <person name="Ma T."/>
            <person name="Liu J."/>
            <person name="Xi Z."/>
        </authorList>
    </citation>
    <scope>NUCLEOTIDE SEQUENCE [LARGE SCALE GENOMIC DNA]</scope>
    <source>
        <strain evidence="7">J267</strain>
        <tissue evidence="7">Leaf</tissue>
    </source>
</reference>
<evidence type="ECO:0000256" key="5">
    <source>
        <dbReference type="SAM" id="Phobius"/>
    </source>
</evidence>
<name>A0A5J5BHY5_9ASTE</name>
<evidence type="ECO:0000256" key="4">
    <source>
        <dbReference type="ARBA" id="ARBA00023180"/>
    </source>
</evidence>
<proteinExistence type="predicted"/>
<dbReference type="Proteomes" id="UP000325577">
    <property type="component" value="Linkage Group LG12"/>
</dbReference>
<dbReference type="InterPro" id="IPR007657">
    <property type="entry name" value="Glycosyltransferase_61"/>
</dbReference>
<evidence type="ECO:0000259" key="6">
    <source>
        <dbReference type="Pfam" id="PF04577"/>
    </source>
</evidence>
<protein>
    <recommendedName>
        <fullName evidence="6">Glycosyltransferase 61 catalytic domain-containing protein</fullName>
    </recommendedName>
</protein>
<dbReference type="GO" id="GO:0000139">
    <property type="term" value="C:Golgi membrane"/>
    <property type="evidence" value="ECO:0007669"/>
    <property type="project" value="UniProtKB-SubCell"/>
</dbReference>
<evidence type="ECO:0000256" key="3">
    <source>
        <dbReference type="ARBA" id="ARBA00022679"/>
    </source>
</evidence>
<keyword evidence="3" id="KW-0808">Transferase</keyword>
<keyword evidence="5" id="KW-0472">Membrane</keyword>
<feature type="domain" description="Glycosyltransferase 61 catalytic" evidence="6">
    <location>
        <begin position="265"/>
        <end position="371"/>
    </location>
</feature>
<evidence type="ECO:0000256" key="2">
    <source>
        <dbReference type="ARBA" id="ARBA00022676"/>
    </source>
</evidence>
<dbReference type="PANTHER" id="PTHR20961">
    <property type="entry name" value="GLYCOSYLTRANSFERASE"/>
    <property type="match status" value="1"/>
</dbReference>
<keyword evidence="5" id="KW-1133">Transmembrane helix</keyword>
<keyword evidence="2" id="KW-0328">Glycosyltransferase</keyword>
<dbReference type="Pfam" id="PF04577">
    <property type="entry name" value="Glyco_transf_61"/>
    <property type="match status" value="1"/>
</dbReference>
<keyword evidence="5" id="KW-0812">Transmembrane</keyword>
<evidence type="ECO:0000313" key="8">
    <source>
        <dbReference type="Proteomes" id="UP000325577"/>
    </source>
</evidence>
<organism evidence="7 8">
    <name type="scientific">Nyssa sinensis</name>
    <dbReference type="NCBI Taxonomy" id="561372"/>
    <lineage>
        <taxon>Eukaryota</taxon>
        <taxon>Viridiplantae</taxon>
        <taxon>Streptophyta</taxon>
        <taxon>Embryophyta</taxon>
        <taxon>Tracheophyta</taxon>
        <taxon>Spermatophyta</taxon>
        <taxon>Magnoliopsida</taxon>
        <taxon>eudicotyledons</taxon>
        <taxon>Gunneridae</taxon>
        <taxon>Pentapetalae</taxon>
        <taxon>asterids</taxon>
        <taxon>Cornales</taxon>
        <taxon>Nyssaceae</taxon>
        <taxon>Nyssa</taxon>
    </lineage>
</organism>
<comment type="subcellular location">
    <subcellularLocation>
        <location evidence="1">Golgi apparatus membrane</location>
        <topology evidence="1">Single-pass type II membrane protein</topology>
    </subcellularLocation>
</comment>
<accession>A0A5J5BHY5</accession>
<dbReference type="OrthoDB" id="529273at2759"/>